<dbReference type="SUPFAM" id="SSF46689">
    <property type="entry name" value="Homeodomain-like"/>
    <property type="match status" value="1"/>
</dbReference>
<evidence type="ECO:0000256" key="4">
    <source>
        <dbReference type="ARBA" id="ARBA00022737"/>
    </source>
</evidence>
<dbReference type="Proteomes" id="UP000011083">
    <property type="component" value="Unassembled WGS sequence"/>
</dbReference>
<accession>L8GFZ5</accession>
<dbReference type="PROSITE" id="PS51294">
    <property type="entry name" value="HTH_MYB"/>
    <property type="match status" value="2"/>
</dbReference>
<feature type="compositionally biased region" description="Basic and acidic residues" evidence="13">
    <location>
        <begin position="109"/>
        <end position="126"/>
    </location>
</feature>
<feature type="domain" description="Myb-like" evidence="14">
    <location>
        <begin position="2"/>
        <end position="53"/>
    </location>
</feature>
<evidence type="ECO:0000313" key="16">
    <source>
        <dbReference type="EMBL" id="ELR12005.1"/>
    </source>
</evidence>
<dbReference type="GO" id="GO:0000398">
    <property type="term" value="P:mRNA splicing, via spliceosome"/>
    <property type="evidence" value="ECO:0007669"/>
    <property type="project" value="InterPro"/>
</dbReference>
<dbReference type="OMA" id="KMGMAGE"/>
<dbReference type="PANTHER" id="PTHR45885">
    <property type="entry name" value="CELL DIVISION CYCLE 5-LIKE PROTEIN"/>
    <property type="match status" value="1"/>
</dbReference>
<dbReference type="GO" id="GO:0005681">
    <property type="term" value="C:spliceosomal complex"/>
    <property type="evidence" value="ECO:0007669"/>
    <property type="project" value="UniProtKB-KW"/>
</dbReference>
<name>L8GFZ5_ACACF</name>
<dbReference type="STRING" id="1257118.L8GFZ5"/>
<feature type="coiled-coil region" evidence="12">
    <location>
        <begin position="728"/>
        <end position="755"/>
    </location>
</feature>
<dbReference type="FunFam" id="1.10.10.60:FF:000021">
    <property type="entry name" value="CDC5 cell division cycle 5-like"/>
    <property type="match status" value="1"/>
</dbReference>
<dbReference type="InterPro" id="IPR021786">
    <property type="entry name" value="Cdc5p/Cef1_C"/>
</dbReference>
<evidence type="ECO:0000256" key="5">
    <source>
        <dbReference type="ARBA" id="ARBA00022763"/>
    </source>
</evidence>
<dbReference type="RefSeq" id="XP_004334018.1">
    <property type="nucleotide sequence ID" value="XM_004333970.1"/>
</dbReference>
<sequence>MRIIIKGGVWKNTEDEILKAAVMKYGLNQWARISSLLVRKSAKQCKARWYEWLDPSIKKTEWSREEEEKLLHLAKLMPTQWRTIAPIVGRTPAQCLEHYEKLLDAAQQKDAEFDSADDPRRLRPGEIDPQPETKPARPDPVDMDEDEKEMLSEARARLANTKGKKAKRKAREKQLEEARRLAALQKKRELKAAGLHIPERRRKMKGIDYLKEIPFQKKVPSGFYDTSRELGEERKRRADPNFVPVALQRLEARRRDEEEERQRKKDARKVTMRKIKDLPAAIGDAEMEEIAKLGASAPLPLEEGSGATRLLLADYSAAPTPTPLRTPARDMRTPSRQDTVLLEAQNLIALTRGETPLKGGENTPLHPSDFSGITPRHVEVQTPNVLALATPGRAPDGGATPVKGGRALSVSATPGRAGATPLRTPLRDGLHINEPIEGDSMALSTPLIEKQRQQAVRQQLRMGLSSLPAPSNKYELLMPEIEDEEEDAEAQMVEDSEDALQRKRDEARAQEELKLRLRSQVLKRDLPRPLGVNRAFLETDDSATDEELRKADEETRREMLLMLIHEAVEYPIKGGEAPKAHPPYEQMTEDELTAARKLLMDEVAVTTAHNGRVPPEVYARVWEQVSQEYVYVPAKKRALPVSSLSGDERLAALRAKLDALQAQAKKETTKAAKLEKRLAVYNGGYQNRANALHKEILELYMNLDKATVELRCFEALRGMEERALPARLAALDDELDALRAREDALQRQFADLSALHRHSAAVAAFSS</sequence>
<dbReference type="OrthoDB" id="1410009at2759"/>
<evidence type="ECO:0000259" key="14">
    <source>
        <dbReference type="PROSITE" id="PS50090"/>
    </source>
</evidence>
<keyword evidence="2" id="KW-0507">mRNA processing</keyword>
<keyword evidence="6 12" id="KW-0175">Coiled coil</keyword>
<dbReference type="CDD" id="cd00167">
    <property type="entry name" value="SANT"/>
    <property type="match status" value="1"/>
</dbReference>
<feature type="domain" description="HTH myb-type" evidence="15">
    <location>
        <begin position="58"/>
        <end position="107"/>
    </location>
</feature>
<evidence type="ECO:0000256" key="13">
    <source>
        <dbReference type="SAM" id="MobiDB-lite"/>
    </source>
</evidence>
<dbReference type="InterPro" id="IPR009057">
    <property type="entry name" value="Homeodomain-like_sf"/>
</dbReference>
<keyword evidence="5" id="KW-0227">DNA damage</keyword>
<comment type="similarity">
    <text evidence="1">Belongs to the CEF1 family.</text>
</comment>
<dbReference type="GO" id="GO:0006355">
    <property type="term" value="P:regulation of DNA-templated transcription"/>
    <property type="evidence" value="ECO:0007669"/>
    <property type="project" value="UniProtKB-ARBA"/>
</dbReference>
<dbReference type="FunFam" id="1.10.10.60:FF:000091">
    <property type="entry name" value="CDC5 cell division cycle 5-like"/>
    <property type="match status" value="1"/>
</dbReference>
<keyword evidence="17" id="KW-1185">Reference proteome</keyword>
<dbReference type="GO" id="GO:0006281">
    <property type="term" value="P:DNA repair"/>
    <property type="evidence" value="ECO:0007669"/>
    <property type="project" value="UniProtKB-KW"/>
</dbReference>
<protein>
    <submittedName>
        <fullName evidence="16">Myblike DNA binding protein, putative</fullName>
    </submittedName>
</protein>
<evidence type="ECO:0000256" key="1">
    <source>
        <dbReference type="ARBA" id="ARBA00010506"/>
    </source>
</evidence>
<keyword evidence="4" id="KW-0677">Repeat</keyword>
<dbReference type="PANTHER" id="PTHR45885:SF1">
    <property type="entry name" value="CELL DIVISION CYCLE 5-LIKE PROTEIN"/>
    <property type="match status" value="1"/>
</dbReference>
<evidence type="ECO:0000256" key="12">
    <source>
        <dbReference type="SAM" id="Coils"/>
    </source>
</evidence>
<reference evidence="16 17" key="1">
    <citation type="journal article" date="2013" name="Genome Biol.">
        <title>Genome of Acanthamoeba castellanii highlights extensive lateral gene transfer and early evolution of tyrosine kinase signaling.</title>
        <authorList>
            <person name="Clarke M."/>
            <person name="Lohan A.J."/>
            <person name="Liu B."/>
            <person name="Lagkouvardos I."/>
            <person name="Roy S."/>
            <person name="Zafar N."/>
            <person name="Bertelli C."/>
            <person name="Schilde C."/>
            <person name="Kianianmomeni A."/>
            <person name="Burglin T.R."/>
            <person name="Frech C."/>
            <person name="Turcotte B."/>
            <person name="Kopec K.O."/>
            <person name="Synnott J.M."/>
            <person name="Choo C."/>
            <person name="Paponov I."/>
            <person name="Finkler A."/>
            <person name="Soon Heng Tan C."/>
            <person name="Hutchins A.P."/>
            <person name="Weinmeier T."/>
            <person name="Rattei T."/>
            <person name="Chu J.S."/>
            <person name="Gimenez G."/>
            <person name="Irimia M."/>
            <person name="Rigden D.J."/>
            <person name="Fitzpatrick D.A."/>
            <person name="Lorenzo-Morales J."/>
            <person name="Bateman A."/>
            <person name="Chiu C.H."/>
            <person name="Tang P."/>
            <person name="Hegemann P."/>
            <person name="Fromm H."/>
            <person name="Raoult D."/>
            <person name="Greub G."/>
            <person name="Miranda-Saavedra D."/>
            <person name="Chen N."/>
            <person name="Nash P."/>
            <person name="Ginger M.L."/>
            <person name="Horn M."/>
            <person name="Schaap P."/>
            <person name="Caler L."/>
            <person name="Loftus B."/>
        </authorList>
    </citation>
    <scope>NUCLEOTIDE SEQUENCE [LARGE SCALE GENOMIC DNA]</scope>
    <source>
        <strain evidence="16 17">Neff</strain>
    </source>
</reference>
<dbReference type="KEGG" id="acan:ACA1_314230"/>
<feature type="region of interest" description="Disordered" evidence="13">
    <location>
        <begin position="389"/>
        <end position="429"/>
    </location>
</feature>
<keyword evidence="7" id="KW-0238">DNA-binding</keyword>
<dbReference type="Pfam" id="PF13921">
    <property type="entry name" value="Myb_DNA-bind_6"/>
    <property type="match status" value="1"/>
</dbReference>
<evidence type="ECO:0000256" key="11">
    <source>
        <dbReference type="ARBA" id="ARBA00023306"/>
    </source>
</evidence>
<dbReference type="GO" id="GO:0003677">
    <property type="term" value="F:DNA binding"/>
    <property type="evidence" value="ECO:0007669"/>
    <property type="project" value="UniProtKB-KW"/>
</dbReference>
<dbReference type="EMBL" id="KB008141">
    <property type="protein sequence ID" value="ELR12005.1"/>
    <property type="molecule type" value="Genomic_DNA"/>
</dbReference>
<evidence type="ECO:0000256" key="9">
    <source>
        <dbReference type="ARBA" id="ARBA00023204"/>
    </source>
</evidence>
<keyword evidence="9" id="KW-0234">DNA repair</keyword>
<evidence type="ECO:0000256" key="8">
    <source>
        <dbReference type="ARBA" id="ARBA00023187"/>
    </source>
</evidence>
<feature type="coiled-coil region" evidence="12">
    <location>
        <begin position="650"/>
        <end position="677"/>
    </location>
</feature>
<dbReference type="VEuPathDB" id="AmoebaDB:ACA1_314230"/>
<keyword evidence="11" id="KW-0131">Cell cycle</keyword>
<dbReference type="Pfam" id="PF11831">
    <property type="entry name" value="Myb_Cef"/>
    <property type="match status" value="1"/>
</dbReference>
<evidence type="ECO:0000256" key="10">
    <source>
        <dbReference type="ARBA" id="ARBA00023242"/>
    </source>
</evidence>
<evidence type="ECO:0000256" key="7">
    <source>
        <dbReference type="ARBA" id="ARBA00023125"/>
    </source>
</evidence>
<evidence type="ECO:0000256" key="3">
    <source>
        <dbReference type="ARBA" id="ARBA00022728"/>
    </source>
</evidence>
<evidence type="ECO:0000256" key="2">
    <source>
        <dbReference type="ARBA" id="ARBA00022664"/>
    </source>
</evidence>
<dbReference type="PROSITE" id="PS50090">
    <property type="entry name" value="MYB_LIKE"/>
    <property type="match status" value="2"/>
</dbReference>
<dbReference type="InterPro" id="IPR047242">
    <property type="entry name" value="CDC5L/Cef1"/>
</dbReference>
<dbReference type="Gene3D" id="1.10.10.60">
    <property type="entry name" value="Homeodomain-like"/>
    <property type="match status" value="2"/>
</dbReference>
<dbReference type="InterPro" id="IPR017930">
    <property type="entry name" value="Myb_dom"/>
</dbReference>
<dbReference type="SMART" id="SM00717">
    <property type="entry name" value="SANT"/>
    <property type="match status" value="2"/>
</dbReference>
<keyword evidence="3" id="KW-0747">Spliceosome</keyword>
<feature type="region of interest" description="Disordered" evidence="13">
    <location>
        <begin position="109"/>
        <end position="149"/>
    </location>
</feature>
<evidence type="ECO:0000259" key="15">
    <source>
        <dbReference type="PROSITE" id="PS51294"/>
    </source>
</evidence>
<organism evidence="16 17">
    <name type="scientific">Acanthamoeba castellanii (strain ATCC 30010 / Neff)</name>
    <dbReference type="NCBI Taxonomy" id="1257118"/>
    <lineage>
        <taxon>Eukaryota</taxon>
        <taxon>Amoebozoa</taxon>
        <taxon>Discosea</taxon>
        <taxon>Longamoebia</taxon>
        <taxon>Centramoebida</taxon>
        <taxon>Acanthamoebidae</taxon>
        <taxon>Acanthamoeba</taxon>
    </lineage>
</organism>
<keyword evidence="8" id="KW-0508">mRNA splicing</keyword>
<keyword evidence="10" id="KW-0539">Nucleus</keyword>
<dbReference type="InterPro" id="IPR001005">
    <property type="entry name" value="SANT/Myb"/>
</dbReference>
<dbReference type="InterPro" id="IPR047240">
    <property type="entry name" value="SANT_CDC5L_II"/>
</dbReference>
<evidence type="ECO:0000313" key="17">
    <source>
        <dbReference type="Proteomes" id="UP000011083"/>
    </source>
</evidence>
<proteinExistence type="inferred from homology"/>
<gene>
    <name evidence="16" type="ORF">ACA1_314230</name>
</gene>
<evidence type="ECO:0000256" key="6">
    <source>
        <dbReference type="ARBA" id="ARBA00023054"/>
    </source>
</evidence>
<feature type="coiled-coil region" evidence="12">
    <location>
        <begin position="490"/>
        <end position="520"/>
    </location>
</feature>
<feature type="domain" description="Myb-like" evidence="14">
    <location>
        <begin position="54"/>
        <end position="103"/>
    </location>
</feature>
<feature type="domain" description="HTH myb-type" evidence="15">
    <location>
        <begin position="2"/>
        <end position="57"/>
    </location>
</feature>
<dbReference type="CDD" id="cd11659">
    <property type="entry name" value="SANT_CDC5_II"/>
    <property type="match status" value="1"/>
</dbReference>
<dbReference type="AlphaFoldDB" id="L8GFZ5"/>
<dbReference type="GO" id="GO:0000974">
    <property type="term" value="C:Prp19 complex"/>
    <property type="evidence" value="ECO:0007669"/>
    <property type="project" value="InterPro"/>
</dbReference>
<dbReference type="GeneID" id="14912485"/>